<sequence>MSDTTAVNQACFKRRGRLGQRTAIRHSKLAAEYDSRYQKTLGRLEEEVRARADFVGVKKGGRPLDYACGTGLLSRVRQTEPRFVSLWFADCGLGTGR</sequence>
<keyword evidence="1" id="KW-0808">Transferase</keyword>
<name>A0A2S4KY26_9HYPO</name>
<accession>A0A2S4KY26</accession>
<evidence type="ECO:0000313" key="2">
    <source>
        <dbReference type="Proteomes" id="UP000237481"/>
    </source>
</evidence>
<reference evidence="1 2" key="1">
    <citation type="submission" date="2018-01" db="EMBL/GenBank/DDBJ databases">
        <title>Harnessing the power of phylogenomics to disentangle the directionality and signatures of interkingdom host jumping in the parasitic fungal genus Tolypocladium.</title>
        <authorList>
            <person name="Quandt C.A."/>
            <person name="Patterson W."/>
            <person name="Spatafora J.W."/>
        </authorList>
    </citation>
    <scope>NUCLEOTIDE SEQUENCE [LARGE SCALE GENOMIC DNA]</scope>
    <source>
        <strain evidence="1 2">NRBC 100945</strain>
    </source>
</reference>
<dbReference type="Gene3D" id="3.40.50.150">
    <property type="entry name" value="Vaccinia Virus protein VP39"/>
    <property type="match status" value="1"/>
</dbReference>
<dbReference type="Proteomes" id="UP000237481">
    <property type="component" value="Unassembled WGS sequence"/>
</dbReference>
<dbReference type="EMBL" id="PKSG01000470">
    <property type="protein sequence ID" value="POR35083.1"/>
    <property type="molecule type" value="Genomic_DNA"/>
</dbReference>
<gene>
    <name evidence="1" type="ORF">TPAR_04743</name>
</gene>
<dbReference type="SUPFAM" id="SSF53335">
    <property type="entry name" value="S-adenosyl-L-methionine-dependent methyltransferases"/>
    <property type="match status" value="1"/>
</dbReference>
<keyword evidence="2" id="KW-1185">Reference proteome</keyword>
<dbReference type="InterPro" id="IPR029063">
    <property type="entry name" value="SAM-dependent_MTases_sf"/>
</dbReference>
<comment type="caution">
    <text evidence="1">The sequence shown here is derived from an EMBL/GenBank/DDBJ whole genome shotgun (WGS) entry which is preliminary data.</text>
</comment>
<evidence type="ECO:0000313" key="1">
    <source>
        <dbReference type="EMBL" id="POR35083.1"/>
    </source>
</evidence>
<dbReference type="STRING" id="94208.A0A2S4KY26"/>
<dbReference type="AlphaFoldDB" id="A0A2S4KY26"/>
<dbReference type="GO" id="GO:0032259">
    <property type="term" value="P:methylation"/>
    <property type="evidence" value="ECO:0007669"/>
    <property type="project" value="UniProtKB-KW"/>
</dbReference>
<organism evidence="1 2">
    <name type="scientific">Tolypocladium paradoxum</name>
    <dbReference type="NCBI Taxonomy" id="94208"/>
    <lineage>
        <taxon>Eukaryota</taxon>
        <taxon>Fungi</taxon>
        <taxon>Dikarya</taxon>
        <taxon>Ascomycota</taxon>
        <taxon>Pezizomycotina</taxon>
        <taxon>Sordariomycetes</taxon>
        <taxon>Hypocreomycetidae</taxon>
        <taxon>Hypocreales</taxon>
        <taxon>Ophiocordycipitaceae</taxon>
        <taxon>Tolypocladium</taxon>
    </lineage>
</organism>
<keyword evidence="1" id="KW-0489">Methyltransferase</keyword>
<protein>
    <submittedName>
        <fullName evidence="1">Methyltransferase</fullName>
    </submittedName>
</protein>
<proteinExistence type="predicted"/>
<dbReference type="GO" id="GO:0008168">
    <property type="term" value="F:methyltransferase activity"/>
    <property type="evidence" value="ECO:0007669"/>
    <property type="project" value="UniProtKB-KW"/>
</dbReference>
<dbReference type="OrthoDB" id="3647at2759"/>